<keyword evidence="1" id="KW-0812">Transmembrane</keyword>
<dbReference type="InterPro" id="IPR003675">
    <property type="entry name" value="Rce1/LyrA-like_dom"/>
</dbReference>
<gene>
    <name evidence="3" type="ORF">AWC04_00660</name>
</gene>
<protein>
    <submittedName>
        <fullName evidence="3">CAAX protease</fullName>
    </submittedName>
</protein>
<keyword evidence="1" id="KW-1133">Transmembrane helix</keyword>
<name>A0A1X1QVF1_MYCFA</name>
<dbReference type="GO" id="GO:0004175">
    <property type="term" value="F:endopeptidase activity"/>
    <property type="evidence" value="ECO:0007669"/>
    <property type="project" value="UniProtKB-ARBA"/>
</dbReference>
<evidence type="ECO:0000256" key="1">
    <source>
        <dbReference type="SAM" id="Phobius"/>
    </source>
</evidence>
<dbReference type="OrthoDB" id="4453618at2"/>
<evidence type="ECO:0000313" key="3">
    <source>
        <dbReference type="EMBL" id="ORU95201.1"/>
    </source>
</evidence>
<dbReference type="EMBL" id="LQOJ01000084">
    <property type="protein sequence ID" value="ORU95201.1"/>
    <property type="molecule type" value="Genomic_DNA"/>
</dbReference>
<feature type="transmembrane region" description="Helical" evidence="1">
    <location>
        <begin position="21"/>
        <end position="47"/>
    </location>
</feature>
<feature type="transmembrane region" description="Helical" evidence="1">
    <location>
        <begin position="196"/>
        <end position="221"/>
    </location>
</feature>
<sequence length="256" mass="27757">MSGRPAGYRSRVNRRALRTELAIVLAVTFGLSAFTATLTLIDFWLRGLAEQRVALNPRRSYFDLIDFGMQLAGILQLLAWGALALYLLWRTGTTLRRIGLGRFRPGPDLLGGLGLAALIGLPGLGLYLAARSLGLAAEVVPAEIGSSWWRIPTLILAAVANSWAEEVVVVGYLLTRLDQLGVRPGRALLASAALRGAYHLYQGIGAGLGNLAMGLIFGYVWRRTGRLWPLIVAHAVIDIVAFVGYALLAGRLDWLR</sequence>
<organism evidence="3 4">
    <name type="scientific">Mycolicibacterium fallax</name>
    <name type="common">Mycobacterium fallax</name>
    <dbReference type="NCBI Taxonomy" id="1793"/>
    <lineage>
        <taxon>Bacteria</taxon>
        <taxon>Bacillati</taxon>
        <taxon>Actinomycetota</taxon>
        <taxon>Actinomycetes</taxon>
        <taxon>Mycobacteriales</taxon>
        <taxon>Mycobacteriaceae</taxon>
        <taxon>Mycolicibacterium</taxon>
    </lineage>
</organism>
<proteinExistence type="predicted"/>
<keyword evidence="4" id="KW-1185">Reference proteome</keyword>
<feature type="transmembrane region" description="Helical" evidence="1">
    <location>
        <begin position="227"/>
        <end position="248"/>
    </location>
</feature>
<reference evidence="3 4" key="1">
    <citation type="submission" date="2016-01" db="EMBL/GenBank/DDBJ databases">
        <title>The new phylogeny of the genus Mycobacterium.</title>
        <authorList>
            <person name="Tarcisio F."/>
            <person name="Conor M."/>
            <person name="Antonella G."/>
            <person name="Elisabetta G."/>
            <person name="Giulia F.S."/>
            <person name="Sara T."/>
            <person name="Anna F."/>
            <person name="Clotilde B."/>
            <person name="Roberto B."/>
            <person name="Veronica D.S."/>
            <person name="Fabio R."/>
            <person name="Monica P."/>
            <person name="Olivier J."/>
            <person name="Enrico T."/>
            <person name="Nicola S."/>
        </authorList>
    </citation>
    <scope>NUCLEOTIDE SEQUENCE [LARGE SCALE GENOMIC DNA]</scope>
    <source>
        <strain evidence="3 4">DSM 44179</strain>
    </source>
</reference>
<dbReference type="GO" id="GO:0080120">
    <property type="term" value="P:CAAX-box protein maturation"/>
    <property type="evidence" value="ECO:0007669"/>
    <property type="project" value="UniProtKB-ARBA"/>
</dbReference>
<evidence type="ECO:0000259" key="2">
    <source>
        <dbReference type="Pfam" id="PF02517"/>
    </source>
</evidence>
<dbReference type="GO" id="GO:0006508">
    <property type="term" value="P:proteolysis"/>
    <property type="evidence" value="ECO:0007669"/>
    <property type="project" value="UniProtKB-KW"/>
</dbReference>
<dbReference type="AlphaFoldDB" id="A0A1X1QVF1"/>
<dbReference type="STRING" id="1793.AWC04_00660"/>
<feature type="domain" description="CAAX prenyl protease 2/Lysostaphin resistance protein A-like" evidence="2">
    <location>
        <begin position="148"/>
        <end position="239"/>
    </location>
</feature>
<keyword evidence="3" id="KW-0378">Hydrolase</keyword>
<feature type="transmembrane region" description="Helical" evidence="1">
    <location>
        <begin position="67"/>
        <end position="89"/>
    </location>
</feature>
<keyword evidence="1" id="KW-0472">Membrane</keyword>
<feature type="transmembrane region" description="Helical" evidence="1">
    <location>
        <begin position="109"/>
        <end position="129"/>
    </location>
</feature>
<keyword evidence="3" id="KW-0645">Protease</keyword>
<comment type="caution">
    <text evidence="3">The sequence shown here is derived from an EMBL/GenBank/DDBJ whole genome shotgun (WGS) entry which is preliminary data.</text>
</comment>
<dbReference type="Proteomes" id="UP000193484">
    <property type="component" value="Unassembled WGS sequence"/>
</dbReference>
<dbReference type="Pfam" id="PF02517">
    <property type="entry name" value="Rce1-like"/>
    <property type="match status" value="1"/>
</dbReference>
<evidence type="ECO:0000313" key="4">
    <source>
        <dbReference type="Proteomes" id="UP000193484"/>
    </source>
</evidence>
<accession>A0A1X1QVF1</accession>